<evidence type="ECO:0000259" key="1">
    <source>
        <dbReference type="Pfam" id="PF08443"/>
    </source>
</evidence>
<organism evidence="2 3">
    <name type="scientific">Alkalibacillus silvisoli</name>
    <dbReference type="NCBI Taxonomy" id="392823"/>
    <lineage>
        <taxon>Bacteria</taxon>
        <taxon>Bacillati</taxon>
        <taxon>Bacillota</taxon>
        <taxon>Bacilli</taxon>
        <taxon>Bacillales</taxon>
        <taxon>Bacillaceae</taxon>
        <taxon>Alkalibacillus</taxon>
    </lineage>
</organism>
<dbReference type="Gene3D" id="3.40.50.20">
    <property type="match status" value="1"/>
</dbReference>
<keyword evidence="3" id="KW-1185">Reference proteome</keyword>
<sequence>MKGILIYNKKDYNRNKHYAKWLQDVAFQHDMELEMVYREDYYKQGLNDSETITFAINRSRDHHLSLLLELNDIKVFNNSKVTFLGNDKLAAYHHAKNQGVPFPSVLLNWTNQDNIISKPIHGHGGDGVIKLGETVEIPSFYNRIQQEQVYSLIGDIRFYIINNQIVHAVIRKNNGELLLNYSHHKQCELFHYTAEHRQLITQLLSGLHIDYAGVDFFLTDNEQLIFNEIEDVVGSRMLSDLGINNTAELYIKHIFNSLTG</sequence>
<dbReference type="Gene3D" id="3.30.470.20">
    <property type="entry name" value="ATP-grasp fold, B domain"/>
    <property type="match status" value="1"/>
</dbReference>
<gene>
    <name evidence="2" type="ORF">GCM10008935_19640</name>
</gene>
<accession>A0ABN0ZZN5</accession>
<dbReference type="SUPFAM" id="SSF56059">
    <property type="entry name" value="Glutathione synthetase ATP-binding domain-like"/>
    <property type="match status" value="1"/>
</dbReference>
<dbReference type="RefSeq" id="WP_343783377.1">
    <property type="nucleotide sequence ID" value="NZ_BAAACZ010000016.1"/>
</dbReference>
<protein>
    <recommendedName>
        <fullName evidence="1">ATP-grasp fold RimK-type domain-containing protein</fullName>
    </recommendedName>
</protein>
<dbReference type="InterPro" id="IPR013651">
    <property type="entry name" value="ATP-grasp_RimK-type"/>
</dbReference>
<dbReference type="EMBL" id="BAAACZ010000016">
    <property type="protein sequence ID" value="GAA0463996.1"/>
    <property type="molecule type" value="Genomic_DNA"/>
</dbReference>
<dbReference type="PANTHER" id="PTHR21621">
    <property type="entry name" value="RIBOSOMAL PROTEIN S6 MODIFICATION PROTEIN"/>
    <property type="match status" value="1"/>
</dbReference>
<dbReference type="PANTHER" id="PTHR21621:SF0">
    <property type="entry name" value="BETA-CITRYLGLUTAMATE SYNTHASE B-RELATED"/>
    <property type="match status" value="1"/>
</dbReference>
<feature type="domain" description="ATP-grasp fold RimK-type" evidence="1">
    <location>
        <begin position="153"/>
        <end position="249"/>
    </location>
</feature>
<comment type="caution">
    <text evidence="2">The sequence shown here is derived from an EMBL/GenBank/DDBJ whole genome shotgun (WGS) entry which is preliminary data.</text>
</comment>
<dbReference type="Proteomes" id="UP001500740">
    <property type="component" value="Unassembled WGS sequence"/>
</dbReference>
<proteinExistence type="predicted"/>
<evidence type="ECO:0000313" key="2">
    <source>
        <dbReference type="EMBL" id="GAA0463996.1"/>
    </source>
</evidence>
<dbReference type="Pfam" id="PF08443">
    <property type="entry name" value="RimK"/>
    <property type="match status" value="1"/>
</dbReference>
<name>A0ABN0ZZN5_9BACI</name>
<reference evidence="2 3" key="1">
    <citation type="journal article" date="2019" name="Int. J. Syst. Evol. Microbiol.">
        <title>The Global Catalogue of Microorganisms (GCM) 10K type strain sequencing project: providing services to taxonomists for standard genome sequencing and annotation.</title>
        <authorList>
            <consortium name="The Broad Institute Genomics Platform"/>
            <consortium name="The Broad Institute Genome Sequencing Center for Infectious Disease"/>
            <person name="Wu L."/>
            <person name="Ma J."/>
        </authorList>
    </citation>
    <scope>NUCLEOTIDE SEQUENCE [LARGE SCALE GENOMIC DNA]</scope>
    <source>
        <strain evidence="2 3">JCM 14193</strain>
    </source>
</reference>
<evidence type="ECO:0000313" key="3">
    <source>
        <dbReference type="Proteomes" id="UP001500740"/>
    </source>
</evidence>